<reference evidence="5 6" key="1">
    <citation type="submission" date="2021-08" db="EMBL/GenBank/DDBJ databases">
        <title>WGS of actinomycetes from Thailand.</title>
        <authorList>
            <person name="Thawai C."/>
        </authorList>
    </citation>
    <scope>NUCLEOTIDE SEQUENCE [LARGE SCALE GENOMIC DNA]</scope>
    <source>
        <strain evidence="5 6">PLK6-54</strain>
    </source>
</reference>
<keyword evidence="2" id="KW-0964">Secreted</keyword>
<protein>
    <submittedName>
        <fullName evidence="5">DUF6528 family protein</fullName>
    </submittedName>
</protein>
<dbReference type="Pfam" id="PF24517">
    <property type="entry name" value="CBM96"/>
    <property type="match status" value="1"/>
</dbReference>
<evidence type="ECO:0000256" key="3">
    <source>
        <dbReference type="ARBA" id="ARBA00022729"/>
    </source>
</evidence>
<sequence>MAPLVQSGPRNIVKRVQDTYVSNTDPRDHSDGALLHIGTPDNGATRYRSFLQFDVSKLHGASIKSAKLRLYDAYTGSCAGWWMYVDPVASAWQQSTITWDNKPGVTPGYQAAANFGIGHPDCPDVPDKTDPDQSNGLYRIDVTSMVNAWAQGTMPNYGMQLSAGESDSKAYKDFCSMNPGASEYACSIAYYTPTLEVEFDSGSTALMSGDNYGVPYPGGYPSTSPALEFFDSSKPSVWPSSGPYQRWIPDDYHSVFDPALLGGTTFGGGTEFKVRPMGAYASTGGLSKQLLVIGDGNSGFVGVVPYPALSGYRWAINVGHAASLHGVELLPDGSVAVAEVGSNAVKVYTAAQGTPGNSPSAWATPSDTESLPDAHQVLWDDTTGTLWAVGADPLHPDTQSVLVQYDYSAGKLTRRASYQLPANGTKSPWVHDIAPVYGNPDRFWVSANAGVVQFSKSGQSPCYNISRWPTVSELGPDAAHWCTDYPYESQVNRYSMVKATGNDPATGRVLTTCQQRDPTVSDNCHPQLPGSDPWLAWTSPDLDFVDSSGRTSYSWDESHACHYRARWLVPSYT</sequence>
<evidence type="ECO:0000313" key="6">
    <source>
        <dbReference type="Proteomes" id="UP000778578"/>
    </source>
</evidence>
<keyword evidence="3" id="KW-0732">Signal</keyword>
<organism evidence="5 6">
    <name type="scientific">Actinacidiphila acidipaludis</name>
    <dbReference type="NCBI Taxonomy" id="2873382"/>
    <lineage>
        <taxon>Bacteria</taxon>
        <taxon>Bacillati</taxon>
        <taxon>Actinomycetota</taxon>
        <taxon>Actinomycetes</taxon>
        <taxon>Kitasatosporales</taxon>
        <taxon>Streptomycetaceae</taxon>
        <taxon>Actinacidiphila</taxon>
    </lineage>
</organism>
<comment type="subcellular location">
    <subcellularLocation>
        <location evidence="1">Secreted</location>
    </subcellularLocation>
</comment>
<evidence type="ECO:0000259" key="4">
    <source>
        <dbReference type="Pfam" id="PF24517"/>
    </source>
</evidence>
<evidence type="ECO:0000256" key="1">
    <source>
        <dbReference type="ARBA" id="ARBA00004613"/>
    </source>
</evidence>
<name>A0ABS7QDU2_9ACTN</name>
<accession>A0ABS7QDU2</accession>
<dbReference type="NCBIfam" id="NF033679">
    <property type="entry name" value="DNRLRE_dom"/>
    <property type="match status" value="1"/>
</dbReference>
<keyword evidence="6" id="KW-1185">Reference proteome</keyword>
<dbReference type="RefSeq" id="WP_222964466.1">
    <property type="nucleotide sequence ID" value="NZ_JAINZZ010000025.1"/>
</dbReference>
<dbReference type="InterPro" id="IPR055372">
    <property type="entry name" value="CBM96"/>
</dbReference>
<feature type="domain" description="Carbohydrate-binding module family 96" evidence="4">
    <location>
        <begin position="14"/>
        <end position="167"/>
    </location>
</feature>
<evidence type="ECO:0000313" key="5">
    <source>
        <dbReference type="EMBL" id="MBY8879929.1"/>
    </source>
</evidence>
<proteinExistence type="predicted"/>
<dbReference type="Proteomes" id="UP000778578">
    <property type="component" value="Unassembled WGS sequence"/>
</dbReference>
<dbReference type="Pfam" id="PF20138">
    <property type="entry name" value="DUF6528"/>
    <property type="match status" value="1"/>
</dbReference>
<evidence type="ECO:0000256" key="2">
    <source>
        <dbReference type="ARBA" id="ARBA00022525"/>
    </source>
</evidence>
<dbReference type="SUPFAM" id="SSF101898">
    <property type="entry name" value="NHL repeat"/>
    <property type="match status" value="1"/>
</dbReference>
<comment type="caution">
    <text evidence="5">The sequence shown here is derived from an EMBL/GenBank/DDBJ whole genome shotgun (WGS) entry which is preliminary data.</text>
</comment>
<dbReference type="InterPro" id="IPR045383">
    <property type="entry name" value="DUF6528"/>
</dbReference>
<dbReference type="EMBL" id="JAINZZ010000025">
    <property type="protein sequence ID" value="MBY8879929.1"/>
    <property type="molecule type" value="Genomic_DNA"/>
</dbReference>
<gene>
    <name evidence="5" type="ORF">K7862_20165</name>
</gene>